<dbReference type="InterPro" id="IPR036457">
    <property type="entry name" value="PPM-type-like_dom_sf"/>
</dbReference>
<feature type="region of interest" description="Disordered" evidence="1">
    <location>
        <begin position="1"/>
        <end position="72"/>
    </location>
</feature>
<feature type="compositionally biased region" description="Polar residues" evidence="1">
    <location>
        <begin position="28"/>
        <end position="40"/>
    </location>
</feature>
<dbReference type="RefSeq" id="WP_243520754.1">
    <property type="nucleotide sequence ID" value="NZ_CP094537.1"/>
</dbReference>
<evidence type="ECO:0000256" key="1">
    <source>
        <dbReference type="SAM" id="MobiDB-lite"/>
    </source>
</evidence>
<sequence length="561" mass="59447">MSPEHPISAQPSSEPTPSIEGTPPAETTAGQASSIENQAAISPDSEQFPLPDVVSSPAQPEPLEAGAAPQLSQPAELVYPAPLTEGTPIVQQPAPASEAPTAAPEEVAPAVAPTAIADEVIAVVEPVPPVAPQAVAALIEPALPIAPAVAPVVEASNGVFVSGKAIVLPNGKVGESYSFKFTPDVVDLGSCLNIRVLGPEGLGLTFDQATQALAGMPSLAGQHELRLSYQPATAKAGDPAHIRALQWYVNPDPRSLWTEHEPAADLLARKDHVAHQIVAEGPKTIVAASRRGRSHAKDAKFREDDFRCYFQTESKSYVLAVADGAGSATMSREGSRLACETATDHVLSALSGETSAKLRQLTDAYDAAEGSPESRKALQDELYKLLGNAALLAARQITQTAEAAGHVARDYATTLLLALCHPTANGWLVGAFWIGDGGLGLYRRQEGIRLLGEPDGGEYSGQTRFLTMKETFEASSLYGRVRFELVPDFDALVLMSDGITDALFQTDSNLAKSEKWGELLDGINSAAPLQRDNQELGAQLSEWLNFWVKGEYDDRTIAILF</sequence>
<evidence type="ECO:0000313" key="3">
    <source>
        <dbReference type="EMBL" id="UOE36665.1"/>
    </source>
</evidence>
<evidence type="ECO:0000259" key="2">
    <source>
        <dbReference type="Pfam" id="PF13672"/>
    </source>
</evidence>
<dbReference type="Gene3D" id="3.60.40.10">
    <property type="entry name" value="PPM-type phosphatase domain"/>
    <property type="match status" value="1"/>
</dbReference>
<evidence type="ECO:0000313" key="4">
    <source>
        <dbReference type="Proteomes" id="UP000831390"/>
    </source>
</evidence>
<keyword evidence="4" id="KW-1185">Reference proteome</keyword>
<reference evidence="3 4" key="1">
    <citation type="submission" date="2022-03" db="EMBL/GenBank/DDBJ databases">
        <title>Hymenobactersp. isolated from the air.</title>
        <authorList>
            <person name="Won M."/>
            <person name="Kwon S.-W."/>
        </authorList>
    </citation>
    <scope>NUCLEOTIDE SEQUENCE [LARGE SCALE GENOMIC DNA]</scope>
    <source>
        <strain evidence="3 4">KACC 22596</strain>
        <plasmid evidence="3 4">unnamed3</plasmid>
    </source>
</reference>
<keyword evidence="3" id="KW-0614">Plasmid</keyword>
<dbReference type="Proteomes" id="UP000831390">
    <property type="component" value="Plasmid unnamed3"/>
</dbReference>
<organism evidence="3 4">
    <name type="scientific">Hymenobacter monticola</name>
    <dbReference type="NCBI Taxonomy" id="1705399"/>
    <lineage>
        <taxon>Bacteria</taxon>
        <taxon>Pseudomonadati</taxon>
        <taxon>Bacteroidota</taxon>
        <taxon>Cytophagia</taxon>
        <taxon>Cytophagales</taxon>
        <taxon>Hymenobacteraceae</taxon>
        <taxon>Hymenobacter</taxon>
    </lineage>
</organism>
<dbReference type="InterPro" id="IPR001932">
    <property type="entry name" value="PPM-type_phosphatase-like_dom"/>
</dbReference>
<dbReference type="EMBL" id="CP094537">
    <property type="protein sequence ID" value="UOE36665.1"/>
    <property type="molecule type" value="Genomic_DNA"/>
</dbReference>
<protein>
    <submittedName>
        <fullName evidence="3">Protein phosphatase 2C domain-containing protein</fullName>
    </submittedName>
</protein>
<geneLocation type="plasmid" evidence="3 4">
    <name>unnamed3</name>
</geneLocation>
<feature type="region of interest" description="Disordered" evidence="1">
    <location>
        <begin position="86"/>
        <end position="106"/>
    </location>
</feature>
<dbReference type="SUPFAM" id="SSF81606">
    <property type="entry name" value="PP2C-like"/>
    <property type="match status" value="1"/>
</dbReference>
<proteinExistence type="predicted"/>
<dbReference type="Pfam" id="PF13672">
    <property type="entry name" value="PP2C_2"/>
    <property type="match status" value="1"/>
</dbReference>
<gene>
    <name evidence="3" type="ORF">MTP16_25135</name>
</gene>
<feature type="compositionally biased region" description="Low complexity" evidence="1">
    <location>
        <begin position="93"/>
        <end position="106"/>
    </location>
</feature>
<name>A0ABY4BBY4_9BACT</name>
<accession>A0ABY4BBY4</accession>
<feature type="domain" description="PPM-type phosphatase" evidence="2">
    <location>
        <begin position="291"/>
        <end position="544"/>
    </location>
</feature>